<evidence type="ECO:0000313" key="1">
    <source>
        <dbReference type="EMBL" id="KAI3704979.1"/>
    </source>
</evidence>
<reference evidence="1 2" key="2">
    <citation type="journal article" date="2022" name="Mol. Ecol. Resour.">
        <title>The genomes of chicory, endive, great burdock and yacon provide insights into Asteraceae paleo-polyploidization history and plant inulin production.</title>
        <authorList>
            <person name="Fan W."/>
            <person name="Wang S."/>
            <person name="Wang H."/>
            <person name="Wang A."/>
            <person name="Jiang F."/>
            <person name="Liu H."/>
            <person name="Zhao H."/>
            <person name="Xu D."/>
            <person name="Zhang Y."/>
        </authorList>
    </citation>
    <scope>NUCLEOTIDE SEQUENCE [LARGE SCALE GENOMIC DNA]</scope>
    <source>
        <strain evidence="2">cv. Yunnan</strain>
        <tissue evidence="1">Leaves</tissue>
    </source>
</reference>
<dbReference type="EMBL" id="CM042042">
    <property type="protein sequence ID" value="KAI3704979.1"/>
    <property type="molecule type" value="Genomic_DNA"/>
</dbReference>
<sequence length="472" mass="53457">MQAKGLTPTVFTYGILFLGMCKNCQCSDALALFRSLGSNEMKKEAKLLKKNEYLEAEIYLEEMINRGFLPDSTTFSMALRLIPNLGQDSRMRTIVQKLTATVRSNAFLKDELRTTSLSLYSTHFNQRKPASGATKVDDALQMFDEMLQRQPPPSIFQFTKLITAIVNMKHYSTALILFKKIKLMGMPPDLYAMNISIKCHCRLYQVTYAFALLATIFKQGHPPNLTIYTTLINGLVLADQVVEAVEMLKKLLREKLCEPDQIMFGTVINGLCKVGHTSKALELLRFMEAGSWNPTEARELFNEMQAKGQAPGICTYRILFHGMCKNSQCSDALALFRSLGSKELMKDVLLHNILIDGCSKCGKANLAMDLFDELLLKGLKPTVRTYTVMIPVYFQEGLLEKGKELVRKMEENGCLPDRLLKFYFYNQTHNSGLCNFGRETKAAKMLIDMEEEGVSSNRTLESISFKKFKTRV</sequence>
<evidence type="ECO:0000313" key="2">
    <source>
        <dbReference type="Proteomes" id="UP001056120"/>
    </source>
</evidence>
<accession>A0ACB9A5Q6</accession>
<proteinExistence type="predicted"/>
<keyword evidence="2" id="KW-1185">Reference proteome</keyword>
<protein>
    <submittedName>
        <fullName evidence="1">Uncharacterized protein</fullName>
    </submittedName>
</protein>
<name>A0ACB9A5Q6_9ASTR</name>
<dbReference type="Proteomes" id="UP001056120">
    <property type="component" value="Linkage Group LG25"/>
</dbReference>
<reference evidence="2" key="1">
    <citation type="journal article" date="2022" name="Mol. Ecol. Resour.">
        <title>The genomes of chicory, endive, great burdock and yacon provide insights into Asteraceae palaeo-polyploidization history and plant inulin production.</title>
        <authorList>
            <person name="Fan W."/>
            <person name="Wang S."/>
            <person name="Wang H."/>
            <person name="Wang A."/>
            <person name="Jiang F."/>
            <person name="Liu H."/>
            <person name="Zhao H."/>
            <person name="Xu D."/>
            <person name="Zhang Y."/>
        </authorList>
    </citation>
    <scope>NUCLEOTIDE SEQUENCE [LARGE SCALE GENOMIC DNA]</scope>
    <source>
        <strain evidence="2">cv. Yunnan</strain>
    </source>
</reference>
<gene>
    <name evidence="1" type="ORF">L1987_75209</name>
</gene>
<comment type="caution">
    <text evidence="1">The sequence shown here is derived from an EMBL/GenBank/DDBJ whole genome shotgun (WGS) entry which is preliminary data.</text>
</comment>
<organism evidence="1 2">
    <name type="scientific">Smallanthus sonchifolius</name>
    <dbReference type="NCBI Taxonomy" id="185202"/>
    <lineage>
        <taxon>Eukaryota</taxon>
        <taxon>Viridiplantae</taxon>
        <taxon>Streptophyta</taxon>
        <taxon>Embryophyta</taxon>
        <taxon>Tracheophyta</taxon>
        <taxon>Spermatophyta</taxon>
        <taxon>Magnoliopsida</taxon>
        <taxon>eudicotyledons</taxon>
        <taxon>Gunneridae</taxon>
        <taxon>Pentapetalae</taxon>
        <taxon>asterids</taxon>
        <taxon>campanulids</taxon>
        <taxon>Asterales</taxon>
        <taxon>Asteraceae</taxon>
        <taxon>Asteroideae</taxon>
        <taxon>Heliantheae alliance</taxon>
        <taxon>Millerieae</taxon>
        <taxon>Smallanthus</taxon>
    </lineage>
</organism>